<keyword evidence="10" id="KW-1185">Reference proteome</keyword>
<name>A0AAD7Z5M5_DIPPU</name>
<keyword evidence="7" id="KW-0325">Glycoprotein</keyword>
<sequence>MSFNNSVEYKHPLNKSIEVDHFPISVIHFISKLIPVPYYTQSLTFFVPHSKPNSRWPSLLRVFTWDIWIFIFIGLGVTALAVKYISGKSGFGEPLFDLWSILLGVSVNIPQEIHTRFIFFAWVIYSLCVNTVFQTYFTSYFIEPGFQHQIDTVEELRDSDYTLVTDSSLYPSLPISSNLQKNVFVVTYEHISSLNYVMSFPNTGLFSKEDSMQYYIKEFCTRNTATNFHKFRTFSVQIHYGFIHSDSLLHPRLNEIITRLVQSGIPIKFHREATEIIFNDVTYISSDSEYLAFFPGASSVAISSIFDFSVILCNNFLFRITYSPVSKNI</sequence>
<evidence type="ECO:0000256" key="4">
    <source>
        <dbReference type="ARBA" id="ARBA00022989"/>
    </source>
</evidence>
<dbReference type="AlphaFoldDB" id="A0AAD7Z5M5"/>
<proteinExistence type="predicted"/>
<keyword evidence="5 8" id="KW-0472">Membrane</keyword>
<dbReference type="GO" id="GO:0005886">
    <property type="term" value="C:plasma membrane"/>
    <property type="evidence" value="ECO:0007669"/>
    <property type="project" value="UniProtKB-SubCell"/>
</dbReference>
<protein>
    <recommendedName>
        <fullName evidence="11">Ionotropic glutamate receptor C-terminal domain-containing protein</fullName>
    </recommendedName>
</protein>
<dbReference type="EMBL" id="JASPKZ010010471">
    <property type="protein sequence ID" value="KAJ9574326.1"/>
    <property type="molecule type" value="Genomic_DNA"/>
</dbReference>
<comment type="subcellular location">
    <subcellularLocation>
        <location evidence="1">Cell membrane</location>
        <topology evidence="1">Multi-pass membrane protein</topology>
    </subcellularLocation>
</comment>
<keyword evidence="2" id="KW-1003">Cell membrane</keyword>
<feature type="transmembrane region" description="Helical" evidence="8">
    <location>
        <begin position="62"/>
        <end position="82"/>
    </location>
</feature>
<evidence type="ECO:0000313" key="9">
    <source>
        <dbReference type="EMBL" id="KAJ9574326.1"/>
    </source>
</evidence>
<keyword evidence="3 8" id="KW-0812">Transmembrane</keyword>
<dbReference type="Proteomes" id="UP001233999">
    <property type="component" value="Unassembled WGS sequence"/>
</dbReference>
<organism evidence="9 10">
    <name type="scientific">Diploptera punctata</name>
    <name type="common">Pacific beetle cockroach</name>
    <dbReference type="NCBI Taxonomy" id="6984"/>
    <lineage>
        <taxon>Eukaryota</taxon>
        <taxon>Metazoa</taxon>
        <taxon>Ecdysozoa</taxon>
        <taxon>Arthropoda</taxon>
        <taxon>Hexapoda</taxon>
        <taxon>Insecta</taxon>
        <taxon>Pterygota</taxon>
        <taxon>Neoptera</taxon>
        <taxon>Polyneoptera</taxon>
        <taxon>Dictyoptera</taxon>
        <taxon>Blattodea</taxon>
        <taxon>Blaberoidea</taxon>
        <taxon>Blaberidae</taxon>
        <taxon>Diplopterinae</taxon>
        <taxon>Diploptera</taxon>
    </lineage>
</organism>
<dbReference type="PANTHER" id="PTHR42643">
    <property type="entry name" value="IONOTROPIC RECEPTOR 20A-RELATED"/>
    <property type="match status" value="1"/>
</dbReference>
<evidence type="ECO:0000256" key="5">
    <source>
        <dbReference type="ARBA" id="ARBA00023136"/>
    </source>
</evidence>
<evidence type="ECO:0000256" key="1">
    <source>
        <dbReference type="ARBA" id="ARBA00004651"/>
    </source>
</evidence>
<keyword evidence="4 8" id="KW-1133">Transmembrane helix</keyword>
<feature type="transmembrane region" description="Helical" evidence="8">
    <location>
        <begin position="94"/>
        <end position="111"/>
    </location>
</feature>
<evidence type="ECO:0000256" key="6">
    <source>
        <dbReference type="ARBA" id="ARBA00023170"/>
    </source>
</evidence>
<evidence type="ECO:0000256" key="3">
    <source>
        <dbReference type="ARBA" id="ARBA00022692"/>
    </source>
</evidence>
<reference evidence="9" key="2">
    <citation type="submission" date="2023-05" db="EMBL/GenBank/DDBJ databases">
        <authorList>
            <person name="Fouks B."/>
        </authorList>
    </citation>
    <scope>NUCLEOTIDE SEQUENCE</scope>
    <source>
        <strain evidence="9">Stay&amp;Tobe</strain>
        <tissue evidence="9">Testes</tissue>
    </source>
</reference>
<evidence type="ECO:0000256" key="7">
    <source>
        <dbReference type="ARBA" id="ARBA00023180"/>
    </source>
</evidence>
<dbReference type="PANTHER" id="PTHR42643:SF24">
    <property type="entry name" value="IONOTROPIC RECEPTOR 60A"/>
    <property type="match status" value="1"/>
</dbReference>
<accession>A0AAD7Z5M5</accession>
<keyword evidence="6" id="KW-0675">Receptor</keyword>
<evidence type="ECO:0000256" key="8">
    <source>
        <dbReference type="SAM" id="Phobius"/>
    </source>
</evidence>
<comment type="caution">
    <text evidence="9">The sequence shown here is derived from an EMBL/GenBank/DDBJ whole genome shotgun (WGS) entry which is preliminary data.</text>
</comment>
<gene>
    <name evidence="9" type="ORF">L9F63_026028</name>
</gene>
<evidence type="ECO:0000256" key="2">
    <source>
        <dbReference type="ARBA" id="ARBA00022475"/>
    </source>
</evidence>
<reference evidence="9" key="1">
    <citation type="journal article" date="2023" name="IScience">
        <title>Live-bearing cockroach genome reveals convergent evolutionary mechanisms linked to viviparity in insects and beyond.</title>
        <authorList>
            <person name="Fouks B."/>
            <person name="Harrison M.C."/>
            <person name="Mikhailova A.A."/>
            <person name="Marchal E."/>
            <person name="English S."/>
            <person name="Carruthers M."/>
            <person name="Jennings E.C."/>
            <person name="Chiamaka E.L."/>
            <person name="Frigard R.A."/>
            <person name="Pippel M."/>
            <person name="Attardo G.M."/>
            <person name="Benoit J.B."/>
            <person name="Bornberg-Bauer E."/>
            <person name="Tobe S.S."/>
        </authorList>
    </citation>
    <scope>NUCLEOTIDE SEQUENCE</scope>
    <source>
        <strain evidence="9">Stay&amp;Tobe</strain>
    </source>
</reference>
<evidence type="ECO:0000313" key="10">
    <source>
        <dbReference type="Proteomes" id="UP001233999"/>
    </source>
</evidence>
<feature type="transmembrane region" description="Helical" evidence="8">
    <location>
        <begin position="117"/>
        <end position="137"/>
    </location>
</feature>
<evidence type="ECO:0008006" key="11">
    <source>
        <dbReference type="Google" id="ProtNLM"/>
    </source>
</evidence>
<dbReference type="InterPro" id="IPR052192">
    <property type="entry name" value="Insect_Ionotropic_Sensory_Rcpt"/>
</dbReference>